<sequence>MNNKRPIYFAPPREIYDALESSQSKATLEFLHLFLNKRGHILGGGLGREELIRYLSNLPLSYFDIDEIARQLESPSRKEKSAAKRLSKKIDVVNFQSAVDIVRKKRSSMNEGIDLIVTPDGKVRIKLIYTELQLEMTHLRQNKDRESYIELYSGNDGSKLVYPDSKRVNDVVSEIVAALEDIVPELKASEVDLYAFEKKERTLFFQNLINGLEGFIFHDLLKVSVNSEIENLIFDEDEALCDTSKEDSSERIKVEDEVKAVLKRAALDGSGMLTSVHLKNFLESGFYLYRVVWQAIKKGSNGDKYEFEALLKNPVKGEGFVFHVRGKYNCKKDGGYAATRLSVKDENDSLLNLLEGSALIVYKDMIESR</sequence>
<name>A0ABW2QY73_9NEIS</name>
<protein>
    <recommendedName>
        <fullName evidence="3">EF-hand domain-containing protein</fullName>
    </recommendedName>
</protein>
<reference evidence="2" key="1">
    <citation type="journal article" date="2019" name="Int. J. Syst. Evol. Microbiol.">
        <title>The Global Catalogue of Microorganisms (GCM) 10K type strain sequencing project: providing services to taxonomists for standard genome sequencing and annotation.</title>
        <authorList>
            <consortium name="The Broad Institute Genomics Platform"/>
            <consortium name="The Broad Institute Genome Sequencing Center for Infectious Disease"/>
            <person name="Wu L."/>
            <person name="Ma J."/>
        </authorList>
    </citation>
    <scope>NUCLEOTIDE SEQUENCE [LARGE SCALE GENOMIC DNA]</scope>
    <source>
        <strain evidence="2">CCUG 62945</strain>
    </source>
</reference>
<dbReference type="Proteomes" id="UP001596473">
    <property type="component" value="Unassembled WGS sequence"/>
</dbReference>
<accession>A0ABW2QY73</accession>
<evidence type="ECO:0000313" key="1">
    <source>
        <dbReference type="EMBL" id="MFC7420439.1"/>
    </source>
</evidence>
<comment type="caution">
    <text evidence="1">The sequence shown here is derived from an EMBL/GenBank/DDBJ whole genome shotgun (WGS) entry which is preliminary data.</text>
</comment>
<organism evidence="1 2">
    <name type="scientific">Iodobacter arcticus</name>
    <dbReference type="NCBI Taxonomy" id="590593"/>
    <lineage>
        <taxon>Bacteria</taxon>
        <taxon>Pseudomonadati</taxon>
        <taxon>Pseudomonadota</taxon>
        <taxon>Betaproteobacteria</taxon>
        <taxon>Neisseriales</taxon>
        <taxon>Chitinibacteraceae</taxon>
        <taxon>Iodobacter</taxon>
    </lineage>
</organism>
<gene>
    <name evidence="1" type="ORF">ACFQNF_11215</name>
</gene>
<keyword evidence="2" id="KW-1185">Reference proteome</keyword>
<proteinExistence type="predicted"/>
<evidence type="ECO:0008006" key="3">
    <source>
        <dbReference type="Google" id="ProtNLM"/>
    </source>
</evidence>
<evidence type="ECO:0000313" key="2">
    <source>
        <dbReference type="Proteomes" id="UP001596473"/>
    </source>
</evidence>
<dbReference type="EMBL" id="JBHTBQ010000018">
    <property type="protein sequence ID" value="MFC7420439.1"/>
    <property type="molecule type" value="Genomic_DNA"/>
</dbReference>
<dbReference type="RefSeq" id="WP_380188054.1">
    <property type="nucleotide sequence ID" value="NZ_JBHTBQ010000018.1"/>
</dbReference>